<dbReference type="GO" id="GO:0003924">
    <property type="term" value="F:GTPase activity"/>
    <property type="evidence" value="ECO:0007669"/>
    <property type="project" value="InterPro"/>
</dbReference>
<dbReference type="SUPFAM" id="SSF52540">
    <property type="entry name" value="P-loop containing nucleoside triphosphate hydrolases"/>
    <property type="match status" value="1"/>
</dbReference>
<dbReference type="PROSITE" id="PS51419">
    <property type="entry name" value="RAB"/>
    <property type="match status" value="1"/>
</dbReference>
<accession>A0AB34JZB9</accession>
<dbReference type="EMBL" id="JBGBPQ010000002">
    <property type="protein sequence ID" value="KAL1527684.1"/>
    <property type="molecule type" value="Genomic_DNA"/>
</dbReference>
<reference evidence="1 2" key="1">
    <citation type="journal article" date="2024" name="Science">
        <title>Giant polyketide synthase enzymes in the biosynthesis of giant marine polyether toxins.</title>
        <authorList>
            <person name="Fallon T.R."/>
            <person name="Shende V.V."/>
            <person name="Wierzbicki I.H."/>
            <person name="Pendleton A.L."/>
            <person name="Watervoot N.F."/>
            <person name="Auber R.P."/>
            <person name="Gonzalez D.J."/>
            <person name="Wisecaver J.H."/>
            <person name="Moore B.S."/>
        </authorList>
    </citation>
    <scope>NUCLEOTIDE SEQUENCE [LARGE SCALE GENOMIC DNA]</scope>
    <source>
        <strain evidence="1 2">12B1</strain>
    </source>
</reference>
<name>A0AB34JZB9_PRYPA</name>
<evidence type="ECO:0000313" key="2">
    <source>
        <dbReference type="Proteomes" id="UP001515480"/>
    </source>
</evidence>
<dbReference type="InterPro" id="IPR001806">
    <property type="entry name" value="Small_GTPase"/>
</dbReference>
<evidence type="ECO:0000313" key="1">
    <source>
        <dbReference type="EMBL" id="KAL1527684.1"/>
    </source>
</evidence>
<sequence length="341" mass="36996">MAEATLFVLLGGGPGVGKTAVVRRFLENRFVPSRQPTIGTDVTSVPLPPLASLEAQPALLVLCDPSHLERQAQWARLADGASACGLLLLVDPSRPETLREADAWLLRARAQLEAPPRETHALLLAHRQDVRAAAAPALGPHELDAYCAQRGLVGWMRTSAKYGRSVHAAMERLLEEMALPLLRAPEGSSGTWGDSAYLPTGQTAHDRLRAVHSLLCDDPAHPRRHASAKRILGNARLRDLQELQSSILPAQSALKSDGQLAINGQTGGLQAHDAWSLQECGRLIMELDDLEETDALPESLFAESPDDADRNSVQLAEVVTDLLRCWESEMHVSSLVDAREC</sequence>
<dbReference type="Gene3D" id="3.40.50.300">
    <property type="entry name" value="P-loop containing nucleotide triphosphate hydrolases"/>
    <property type="match status" value="1"/>
</dbReference>
<dbReference type="SMART" id="SM00175">
    <property type="entry name" value="RAB"/>
    <property type="match status" value="1"/>
</dbReference>
<gene>
    <name evidence="1" type="ORF">AB1Y20_009070</name>
</gene>
<keyword evidence="2" id="KW-1185">Reference proteome</keyword>
<dbReference type="Pfam" id="PF00071">
    <property type="entry name" value="Ras"/>
    <property type="match status" value="1"/>
</dbReference>
<dbReference type="PRINTS" id="PR00449">
    <property type="entry name" value="RASTRNSFRMNG"/>
</dbReference>
<proteinExistence type="predicted"/>
<dbReference type="Proteomes" id="UP001515480">
    <property type="component" value="Unassembled WGS sequence"/>
</dbReference>
<comment type="caution">
    <text evidence="1">The sequence shown here is derived from an EMBL/GenBank/DDBJ whole genome shotgun (WGS) entry which is preliminary data.</text>
</comment>
<dbReference type="GO" id="GO:0005525">
    <property type="term" value="F:GTP binding"/>
    <property type="evidence" value="ECO:0007669"/>
    <property type="project" value="InterPro"/>
</dbReference>
<dbReference type="AlphaFoldDB" id="A0AB34JZB9"/>
<protein>
    <submittedName>
        <fullName evidence="1">Uncharacterized protein</fullName>
    </submittedName>
</protein>
<dbReference type="InterPro" id="IPR027417">
    <property type="entry name" value="P-loop_NTPase"/>
</dbReference>
<organism evidence="1 2">
    <name type="scientific">Prymnesium parvum</name>
    <name type="common">Toxic golden alga</name>
    <dbReference type="NCBI Taxonomy" id="97485"/>
    <lineage>
        <taxon>Eukaryota</taxon>
        <taxon>Haptista</taxon>
        <taxon>Haptophyta</taxon>
        <taxon>Prymnesiophyceae</taxon>
        <taxon>Prymnesiales</taxon>
        <taxon>Prymnesiaceae</taxon>
        <taxon>Prymnesium</taxon>
    </lineage>
</organism>